<dbReference type="InterPro" id="IPR000485">
    <property type="entry name" value="AsnC-type_HTH_dom"/>
</dbReference>
<evidence type="ECO:0000313" key="1">
    <source>
        <dbReference type="EMBL" id="OME94982.1"/>
    </source>
</evidence>
<dbReference type="Proteomes" id="UP000187074">
    <property type="component" value="Unassembled WGS sequence"/>
</dbReference>
<proteinExistence type="predicted"/>
<dbReference type="PRINTS" id="PR00033">
    <property type="entry name" value="HTHASNC"/>
</dbReference>
<dbReference type="EMBL" id="MRTF01000002">
    <property type="protein sequence ID" value="OME94982.1"/>
    <property type="molecule type" value="Genomic_DNA"/>
</dbReference>
<dbReference type="Gene3D" id="1.10.10.10">
    <property type="entry name" value="Winged helix-like DNA-binding domain superfamily/Winged helix DNA-binding domain"/>
    <property type="match status" value="1"/>
</dbReference>
<dbReference type="GO" id="GO:0043565">
    <property type="term" value="F:sequence-specific DNA binding"/>
    <property type="evidence" value="ECO:0007669"/>
    <property type="project" value="InterPro"/>
</dbReference>
<evidence type="ECO:0000313" key="2">
    <source>
        <dbReference type="Proteomes" id="UP000187074"/>
    </source>
</evidence>
<name>A0A1R1B5Y6_PAELA</name>
<accession>A0A1R1B5Y6</accession>
<dbReference type="InterPro" id="IPR036390">
    <property type="entry name" value="WH_DNA-bd_sf"/>
</dbReference>
<protein>
    <submittedName>
        <fullName evidence="1">Uncharacterized protein</fullName>
    </submittedName>
</protein>
<dbReference type="AlphaFoldDB" id="A0A1R1B5Y6"/>
<reference evidence="1 2" key="1">
    <citation type="submission" date="2016-11" db="EMBL/GenBank/DDBJ databases">
        <title>Paenibacillus species isolates.</title>
        <authorList>
            <person name="Beno S.M."/>
        </authorList>
    </citation>
    <scope>NUCLEOTIDE SEQUENCE [LARGE SCALE GENOMIC DNA]</scope>
    <source>
        <strain evidence="1 2">FSL F4-0100</strain>
    </source>
</reference>
<sequence>MCLLFRHLPFLKTPSTLNLRGYWKPLNTQTQLFLEFGLIKDLRKKLPNLEMNHSPRFYAKEPIKGMTRFDGEDYTGTFYSFQNTHKIDVGKFIKIISDKKLGHVGLYIYGYISMMCDKFPKYRITNEELAEMVGCSERTVKSYMVKLEKLGVIQSTKFTLNNKTQKYYSL</sequence>
<organism evidence="1 2">
    <name type="scientific">Paenibacillus lautus</name>
    <name type="common">Bacillus lautus</name>
    <dbReference type="NCBI Taxonomy" id="1401"/>
    <lineage>
        <taxon>Bacteria</taxon>
        <taxon>Bacillati</taxon>
        <taxon>Bacillota</taxon>
        <taxon>Bacilli</taxon>
        <taxon>Bacillales</taxon>
        <taxon>Paenibacillaceae</taxon>
        <taxon>Paenibacillus</taxon>
    </lineage>
</organism>
<comment type="caution">
    <text evidence="1">The sequence shown here is derived from an EMBL/GenBank/DDBJ whole genome shotgun (WGS) entry which is preliminary data.</text>
</comment>
<dbReference type="Pfam" id="PF13412">
    <property type="entry name" value="HTH_24"/>
    <property type="match status" value="1"/>
</dbReference>
<dbReference type="InterPro" id="IPR036388">
    <property type="entry name" value="WH-like_DNA-bd_sf"/>
</dbReference>
<dbReference type="RefSeq" id="WP_256720499.1">
    <property type="nucleotide sequence ID" value="NZ_MRTF01000002.1"/>
</dbReference>
<gene>
    <name evidence="1" type="ORF">BK123_07780</name>
</gene>
<dbReference type="SUPFAM" id="SSF46785">
    <property type="entry name" value="Winged helix' DNA-binding domain"/>
    <property type="match status" value="1"/>
</dbReference>